<dbReference type="Gene3D" id="4.10.280.10">
    <property type="entry name" value="Helix-loop-helix DNA-binding domain"/>
    <property type="match status" value="1"/>
</dbReference>
<organism evidence="1 2">
    <name type="scientific">Cytobacillus purgationiresistens</name>
    <dbReference type="NCBI Taxonomy" id="863449"/>
    <lineage>
        <taxon>Bacteria</taxon>
        <taxon>Bacillati</taxon>
        <taxon>Bacillota</taxon>
        <taxon>Bacilli</taxon>
        <taxon>Bacillales</taxon>
        <taxon>Bacillaceae</taxon>
        <taxon>Cytobacillus</taxon>
    </lineage>
</organism>
<gene>
    <name evidence="1" type="ORF">J2S17_002874</name>
</gene>
<dbReference type="Proteomes" id="UP001238088">
    <property type="component" value="Unassembled WGS sequence"/>
</dbReference>
<dbReference type="EMBL" id="JAUSUB010000011">
    <property type="protein sequence ID" value="MDQ0270988.1"/>
    <property type="molecule type" value="Genomic_DNA"/>
</dbReference>
<evidence type="ECO:0000313" key="2">
    <source>
        <dbReference type="Proteomes" id="UP001238088"/>
    </source>
</evidence>
<proteinExistence type="predicted"/>
<accession>A0ABU0AIA4</accession>
<keyword evidence="2" id="KW-1185">Reference proteome</keyword>
<comment type="caution">
    <text evidence="1">The sequence shown here is derived from an EMBL/GenBank/DDBJ whole genome shotgun (WGS) entry which is preliminary data.</text>
</comment>
<dbReference type="InterPro" id="IPR036638">
    <property type="entry name" value="HLH_DNA-bd_sf"/>
</dbReference>
<name>A0ABU0AIA4_9BACI</name>
<protein>
    <submittedName>
        <fullName evidence="1">Uncharacterized protein</fullName>
    </submittedName>
</protein>
<reference evidence="1 2" key="1">
    <citation type="submission" date="2023-07" db="EMBL/GenBank/DDBJ databases">
        <title>Genomic Encyclopedia of Type Strains, Phase IV (KMG-IV): sequencing the most valuable type-strain genomes for metagenomic binning, comparative biology and taxonomic classification.</title>
        <authorList>
            <person name="Goeker M."/>
        </authorList>
    </citation>
    <scope>NUCLEOTIDE SEQUENCE [LARGE SCALE GENOMIC DNA]</scope>
    <source>
        <strain evidence="1 2">DSM 23494</strain>
    </source>
</reference>
<evidence type="ECO:0000313" key="1">
    <source>
        <dbReference type="EMBL" id="MDQ0270988.1"/>
    </source>
</evidence>
<sequence length="87" mass="10293">MYTNSKVLPQTHPAMIRISQEIDQLLNQLEEGGIRKNELLRKTASSINNLKFNPDKVLTFIRNQWLLAKDFLQLLNYYTIKNQKTMR</sequence>